<comment type="similarity">
    <text evidence="1">Belongs to the enoyl-CoA hydratase/isomerase family.</text>
</comment>
<organism evidence="6 7">
    <name type="scientific">Mycobacterium gallinarum</name>
    <dbReference type="NCBI Taxonomy" id="39689"/>
    <lineage>
        <taxon>Bacteria</taxon>
        <taxon>Bacillati</taxon>
        <taxon>Actinomycetota</taxon>
        <taxon>Actinomycetes</taxon>
        <taxon>Mycobacteriales</taxon>
        <taxon>Mycobacteriaceae</taxon>
        <taxon>Mycobacterium</taxon>
    </lineage>
</organism>
<evidence type="ECO:0000256" key="3">
    <source>
        <dbReference type="ARBA" id="ARBA00023239"/>
    </source>
</evidence>
<keyword evidence="2" id="KW-0443">Lipid metabolism</keyword>
<comment type="catalytic activity">
    <reaction evidence="5">
        <text>a 4-saturated-(3S)-3-hydroxyacyl-CoA = a (3E)-enoyl-CoA + H2O</text>
        <dbReference type="Rhea" id="RHEA:20724"/>
        <dbReference type="ChEBI" id="CHEBI:15377"/>
        <dbReference type="ChEBI" id="CHEBI:58521"/>
        <dbReference type="ChEBI" id="CHEBI:137480"/>
        <dbReference type="EC" id="4.2.1.17"/>
    </reaction>
</comment>
<keyword evidence="3" id="KW-0456">Lyase</keyword>
<dbReference type="GO" id="GO:0006635">
    <property type="term" value="P:fatty acid beta-oxidation"/>
    <property type="evidence" value="ECO:0007669"/>
    <property type="project" value="TreeGrafter"/>
</dbReference>
<dbReference type="EMBL" id="AP022601">
    <property type="protein sequence ID" value="BBY90758.1"/>
    <property type="molecule type" value="Genomic_DNA"/>
</dbReference>
<reference evidence="6 7" key="1">
    <citation type="journal article" date="2019" name="Emerg. Microbes Infect.">
        <title>Comprehensive subspecies identification of 175 nontuberculous mycobacteria species based on 7547 genomic profiles.</title>
        <authorList>
            <person name="Matsumoto Y."/>
            <person name="Kinjo T."/>
            <person name="Motooka D."/>
            <person name="Nabeya D."/>
            <person name="Jung N."/>
            <person name="Uechi K."/>
            <person name="Horii T."/>
            <person name="Iida T."/>
            <person name="Fujita J."/>
            <person name="Nakamura S."/>
        </authorList>
    </citation>
    <scope>NUCLEOTIDE SEQUENCE [LARGE SCALE GENOMIC DNA]</scope>
    <source>
        <strain evidence="6 7">JCM 6399</strain>
    </source>
</reference>
<dbReference type="KEGG" id="mgau:MGALJ_04270"/>
<dbReference type="SUPFAM" id="SSF52096">
    <property type="entry name" value="ClpP/crotonase"/>
    <property type="match status" value="1"/>
</dbReference>
<dbReference type="CDD" id="cd06558">
    <property type="entry name" value="crotonase-like"/>
    <property type="match status" value="1"/>
</dbReference>
<name>A0A9W4FDK3_9MYCO</name>
<dbReference type="InterPro" id="IPR001753">
    <property type="entry name" value="Enoyl-CoA_hydra/iso"/>
</dbReference>
<proteinExistence type="inferred from homology"/>
<evidence type="ECO:0000313" key="6">
    <source>
        <dbReference type="EMBL" id="BBY90758.1"/>
    </source>
</evidence>
<dbReference type="Pfam" id="PF00378">
    <property type="entry name" value="ECH_1"/>
    <property type="match status" value="1"/>
</dbReference>
<evidence type="ECO:0000313" key="7">
    <source>
        <dbReference type="Proteomes" id="UP000465785"/>
    </source>
</evidence>
<evidence type="ECO:0000256" key="5">
    <source>
        <dbReference type="ARBA" id="ARBA00023717"/>
    </source>
</evidence>
<sequence>MAGDQREKDPIMSKAMSSSGFEDITYEVDGHKATITLNRPQALNALSPHMITELRSAYDEAESDDNIWILIVTGTGRAFCTGADAKQIPEDGKVINERAYLSTYDQWEAPQEGTPPFRRMAKPVLAAINGICCGAGLDWVTTGDIVIASDTATFFDPHVSIGLVAGREMVRLARVLPRNIALRMALTGKHERMDAQRAYDLGMISEIVDHDRLLERAHEIADMVNSNAPLAVRGTRLAIHKTLDLPLNEAEILAEAFRERNLHTADSLEGPRAFMEKRAPIWQCR</sequence>
<protein>
    <submittedName>
        <fullName evidence="6">Crotonase</fullName>
    </submittedName>
</protein>
<dbReference type="Gene3D" id="1.10.12.10">
    <property type="entry name" value="Lyase 2-enoyl-coa Hydratase, Chain A, domain 2"/>
    <property type="match status" value="1"/>
</dbReference>
<keyword evidence="7" id="KW-1185">Reference proteome</keyword>
<dbReference type="Gene3D" id="3.90.226.10">
    <property type="entry name" value="2-enoyl-CoA Hydratase, Chain A, domain 1"/>
    <property type="match status" value="1"/>
</dbReference>
<dbReference type="InterPro" id="IPR029045">
    <property type="entry name" value="ClpP/crotonase-like_dom_sf"/>
</dbReference>
<evidence type="ECO:0000256" key="2">
    <source>
        <dbReference type="ARBA" id="ARBA00023098"/>
    </source>
</evidence>
<evidence type="ECO:0000256" key="1">
    <source>
        <dbReference type="ARBA" id="ARBA00005254"/>
    </source>
</evidence>
<evidence type="ECO:0000256" key="4">
    <source>
        <dbReference type="ARBA" id="ARBA00023709"/>
    </source>
</evidence>
<dbReference type="InterPro" id="IPR014748">
    <property type="entry name" value="Enoyl-CoA_hydra_C"/>
</dbReference>
<accession>A0A9W4FDK3</accession>
<gene>
    <name evidence="6" type="ORF">MGALJ_04270</name>
</gene>
<dbReference type="Proteomes" id="UP000465785">
    <property type="component" value="Chromosome"/>
</dbReference>
<dbReference type="AlphaFoldDB" id="A0A9W4FDK3"/>
<dbReference type="PANTHER" id="PTHR11941:SF54">
    <property type="entry name" value="ENOYL-COA HYDRATASE, MITOCHONDRIAL"/>
    <property type="match status" value="1"/>
</dbReference>
<dbReference type="PANTHER" id="PTHR11941">
    <property type="entry name" value="ENOYL-COA HYDRATASE-RELATED"/>
    <property type="match status" value="1"/>
</dbReference>
<comment type="catalytic activity">
    <reaction evidence="4">
        <text>a (3S)-3-hydroxyacyl-CoA = a (2E)-enoyl-CoA + H2O</text>
        <dbReference type="Rhea" id="RHEA:16105"/>
        <dbReference type="ChEBI" id="CHEBI:15377"/>
        <dbReference type="ChEBI" id="CHEBI:57318"/>
        <dbReference type="ChEBI" id="CHEBI:58856"/>
        <dbReference type="EC" id="4.2.1.17"/>
    </reaction>
</comment>
<dbReference type="GO" id="GO:0004300">
    <property type="term" value="F:enoyl-CoA hydratase activity"/>
    <property type="evidence" value="ECO:0007669"/>
    <property type="project" value="UniProtKB-EC"/>
</dbReference>